<dbReference type="InterPro" id="IPR027444">
    <property type="entry name" value="H-NS_C_dom"/>
</dbReference>
<dbReference type="Proteomes" id="UP001501176">
    <property type="component" value="Unassembled WGS sequence"/>
</dbReference>
<evidence type="ECO:0000256" key="4">
    <source>
        <dbReference type="ARBA" id="ARBA00023125"/>
    </source>
</evidence>
<name>A0ABN0TI89_9BURK</name>
<reference evidence="7 8" key="1">
    <citation type="journal article" date="2019" name="Int. J. Syst. Evol. Microbiol.">
        <title>The Global Catalogue of Microorganisms (GCM) 10K type strain sequencing project: providing services to taxonomists for standard genome sequencing and annotation.</title>
        <authorList>
            <consortium name="The Broad Institute Genomics Platform"/>
            <consortium name="The Broad Institute Genome Sequencing Center for Infectious Disease"/>
            <person name="Wu L."/>
            <person name="Ma J."/>
        </authorList>
    </citation>
    <scope>NUCLEOTIDE SEQUENCE [LARGE SCALE GENOMIC DNA]</scope>
    <source>
        <strain evidence="7 8">JCM 16240</strain>
    </source>
</reference>
<feature type="coiled-coil region" evidence="5">
    <location>
        <begin position="3"/>
        <end position="33"/>
    </location>
</feature>
<gene>
    <name evidence="7" type="ORF">GCM10009125_09300</name>
</gene>
<sequence>MTRTSYNTEKSRLEKEMAKLQKKIQTLQAKERKPKVAEIVRAMREYDISPEEIAAAFNRKTAGRAPSAPRKAAATTKRVIAPKYRHPETQATWTGRGKAPRWITDAEAAGTSRDAFLIAAESA</sequence>
<keyword evidence="8" id="KW-1185">Reference proteome</keyword>
<dbReference type="PANTHER" id="PTHR38097:SF2">
    <property type="entry name" value="DNA-BINDING PROTEIN STPA"/>
    <property type="match status" value="1"/>
</dbReference>
<evidence type="ECO:0000256" key="2">
    <source>
        <dbReference type="ARBA" id="ARBA00010610"/>
    </source>
</evidence>
<accession>A0ABN0TI89</accession>
<feature type="domain" description="DNA-binding protein H-NS-like C-terminal" evidence="6">
    <location>
        <begin position="74"/>
        <end position="118"/>
    </location>
</feature>
<protein>
    <submittedName>
        <fullName evidence="7">H-NS histone family protein</fullName>
    </submittedName>
</protein>
<keyword evidence="3" id="KW-0963">Cytoplasm</keyword>
<dbReference type="InterPro" id="IPR037150">
    <property type="entry name" value="H-NS_C_dom_sf"/>
</dbReference>
<evidence type="ECO:0000259" key="6">
    <source>
        <dbReference type="SMART" id="SM00528"/>
    </source>
</evidence>
<evidence type="ECO:0000256" key="3">
    <source>
        <dbReference type="ARBA" id="ARBA00022490"/>
    </source>
</evidence>
<dbReference type="PANTHER" id="PTHR38097">
    <property type="match status" value="1"/>
</dbReference>
<dbReference type="EMBL" id="BAAAFN010000007">
    <property type="protein sequence ID" value="GAA0222330.1"/>
    <property type="molecule type" value="Genomic_DNA"/>
</dbReference>
<dbReference type="SMART" id="SM00528">
    <property type="entry name" value="HNS"/>
    <property type="match status" value="1"/>
</dbReference>
<proteinExistence type="inferred from homology"/>
<evidence type="ECO:0000256" key="5">
    <source>
        <dbReference type="SAM" id="Coils"/>
    </source>
</evidence>
<evidence type="ECO:0000256" key="1">
    <source>
        <dbReference type="ARBA" id="ARBA00004453"/>
    </source>
</evidence>
<comment type="similarity">
    <text evidence="2">Belongs to the histone-like protein H-NS family.</text>
</comment>
<dbReference type="Pfam" id="PF00816">
    <property type="entry name" value="Histone_HNS"/>
    <property type="match status" value="1"/>
</dbReference>
<comment type="subcellular location">
    <subcellularLocation>
        <location evidence="1">Cytoplasm</location>
        <location evidence="1">Nucleoid</location>
    </subcellularLocation>
</comment>
<evidence type="ECO:0000313" key="8">
    <source>
        <dbReference type="Proteomes" id="UP001501176"/>
    </source>
</evidence>
<dbReference type="SUPFAM" id="SSF81273">
    <property type="entry name" value="H-NS histone-like proteins"/>
    <property type="match status" value="1"/>
</dbReference>
<comment type="caution">
    <text evidence="7">The sequence shown here is derived from an EMBL/GenBank/DDBJ whole genome shotgun (WGS) entry which is preliminary data.</text>
</comment>
<dbReference type="Gene3D" id="4.10.430.10">
    <property type="entry name" value="Histone-like protein H-NS, C-terminal domain"/>
    <property type="match status" value="1"/>
</dbReference>
<keyword evidence="4" id="KW-0238">DNA-binding</keyword>
<keyword evidence="5" id="KW-0175">Coiled coil</keyword>
<organism evidence="7 8">
    <name type="scientific">Castellaniella daejeonensis</name>
    <dbReference type="NCBI Taxonomy" id="659013"/>
    <lineage>
        <taxon>Bacteria</taxon>
        <taxon>Pseudomonadati</taxon>
        <taxon>Pseudomonadota</taxon>
        <taxon>Betaproteobacteria</taxon>
        <taxon>Burkholderiales</taxon>
        <taxon>Alcaligenaceae</taxon>
        <taxon>Castellaniella</taxon>
    </lineage>
</organism>
<evidence type="ECO:0000313" key="7">
    <source>
        <dbReference type="EMBL" id="GAA0222330.1"/>
    </source>
</evidence>
<dbReference type="RefSeq" id="WP_325123667.1">
    <property type="nucleotide sequence ID" value="NZ_BAAAFN010000007.1"/>
</dbReference>